<keyword evidence="1" id="KW-0812">Transmembrane</keyword>
<organism evidence="3 4">
    <name type="scientific">Paracoccus panacisoli</name>
    <dbReference type="NCBI Taxonomy" id="1510163"/>
    <lineage>
        <taxon>Bacteria</taxon>
        <taxon>Pseudomonadati</taxon>
        <taxon>Pseudomonadota</taxon>
        <taxon>Alphaproteobacteria</taxon>
        <taxon>Rhodobacterales</taxon>
        <taxon>Paracoccaceae</taxon>
        <taxon>Paracoccus</taxon>
    </lineage>
</organism>
<reference evidence="3 4" key="1">
    <citation type="submission" date="2024-09" db="EMBL/GenBank/DDBJ databases">
        <authorList>
            <person name="Sun Q."/>
            <person name="Mori K."/>
        </authorList>
    </citation>
    <scope>NUCLEOTIDE SEQUENCE [LARGE SCALE GENOMIC DNA]</scope>
    <source>
        <strain evidence="3 4">KCTC 42086</strain>
    </source>
</reference>
<evidence type="ECO:0000313" key="4">
    <source>
        <dbReference type="Proteomes" id="UP001589920"/>
    </source>
</evidence>
<dbReference type="InterPro" id="IPR025517">
    <property type="entry name" value="DUF4405"/>
</dbReference>
<keyword evidence="1" id="KW-0472">Membrane</keyword>
<comment type="caution">
    <text evidence="3">The sequence shown here is derived from an EMBL/GenBank/DDBJ whole genome shotgun (WGS) entry which is preliminary data.</text>
</comment>
<dbReference type="RefSeq" id="WP_394320866.1">
    <property type="nucleotide sequence ID" value="NZ_JBHMQU010000067.1"/>
</dbReference>
<dbReference type="Proteomes" id="UP001589920">
    <property type="component" value="Unassembled WGS sequence"/>
</dbReference>
<feature type="transmembrane region" description="Helical" evidence="1">
    <location>
        <begin position="69"/>
        <end position="89"/>
    </location>
</feature>
<dbReference type="Pfam" id="PF14358">
    <property type="entry name" value="DUF4405"/>
    <property type="match status" value="1"/>
</dbReference>
<feature type="transmembrane region" description="Helical" evidence="1">
    <location>
        <begin position="7"/>
        <end position="25"/>
    </location>
</feature>
<evidence type="ECO:0000313" key="3">
    <source>
        <dbReference type="EMBL" id="MFC0812975.1"/>
    </source>
</evidence>
<name>A0ABV6T6W0_9RHOB</name>
<evidence type="ECO:0000256" key="1">
    <source>
        <dbReference type="SAM" id="Phobius"/>
    </source>
</evidence>
<gene>
    <name evidence="3" type="ORF">ACFHYO_12750</name>
</gene>
<feature type="transmembrane region" description="Helical" evidence="1">
    <location>
        <begin position="31"/>
        <end position="48"/>
    </location>
</feature>
<dbReference type="EMBL" id="JBHMQU010000067">
    <property type="protein sequence ID" value="MFC0812975.1"/>
    <property type="molecule type" value="Genomic_DNA"/>
</dbReference>
<proteinExistence type="predicted"/>
<feature type="transmembrane region" description="Helical" evidence="1">
    <location>
        <begin position="192"/>
        <end position="216"/>
    </location>
</feature>
<keyword evidence="1" id="KW-1133">Transmembrane helix</keyword>
<feature type="domain" description="Flavinylation-associated cytochrome" evidence="2">
    <location>
        <begin position="71"/>
        <end position="128"/>
    </location>
</feature>
<feature type="transmembrane region" description="Helical" evidence="1">
    <location>
        <begin position="150"/>
        <end position="172"/>
    </location>
</feature>
<accession>A0ABV6T6W0</accession>
<evidence type="ECO:0000259" key="2">
    <source>
        <dbReference type="Pfam" id="PF14358"/>
    </source>
</evidence>
<sequence>MTIRIRVLLDFLAVGLFVAGLAYWWQDNLTHEVIGTGFFALLIAHNVFNRRWYGAVKRGHYDPPRTLNAIVIAGMAISMLILLATSILISQDVFAALALDGAFAVRAAHMFVAYWALVFLAVHLGTRWQMVMNVTRQALGIKGTSPLRTWALRAVTAIVVVKGVLATLEMGLGTKLRFEYALDMWDFNESTLGFFANYLSIIGLYAALTYYGLAFLRERKHRKA</sequence>
<feature type="transmembrane region" description="Helical" evidence="1">
    <location>
        <begin position="101"/>
        <end position="122"/>
    </location>
</feature>
<protein>
    <submittedName>
        <fullName evidence="3">DUF4405 domain-containing protein</fullName>
    </submittedName>
</protein>
<keyword evidence="4" id="KW-1185">Reference proteome</keyword>